<dbReference type="HOGENOM" id="CLU_000700_3_0_1"/>
<evidence type="ECO:0000313" key="4">
    <source>
        <dbReference type="EMBL" id="KIM23064.1"/>
    </source>
</evidence>
<dbReference type="PANTHER" id="PTHR12106:SF27">
    <property type="entry name" value="SORTILIN-RELATED RECEPTOR"/>
    <property type="match status" value="1"/>
</dbReference>
<organism evidence="4 5">
    <name type="scientific">Serendipita vermifera MAFF 305830</name>
    <dbReference type="NCBI Taxonomy" id="933852"/>
    <lineage>
        <taxon>Eukaryota</taxon>
        <taxon>Fungi</taxon>
        <taxon>Dikarya</taxon>
        <taxon>Basidiomycota</taxon>
        <taxon>Agaricomycotina</taxon>
        <taxon>Agaricomycetes</taxon>
        <taxon>Sebacinales</taxon>
        <taxon>Serendipitaceae</taxon>
        <taxon>Serendipita</taxon>
    </lineage>
</organism>
<dbReference type="InterPro" id="IPR031778">
    <property type="entry name" value="Sortilin_N"/>
</dbReference>
<protein>
    <recommendedName>
        <fullName evidence="3">VPS10 domain-containing protein</fullName>
    </recommendedName>
</protein>
<dbReference type="Proteomes" id="UP000054097">
    <property type="component" value="Unassembled WGS sequence"/>
</dbReference>
<dbReference type="Pfam" id="PF15901">
    <property type="entry name" value="Sortilin_C"/>
    <property type="match status" value="1"/>
</dbReference>
<dbReference type="PANTHER" id="PTHR12106">
    <property type="entry name" value="SORTILIN RELATED"/>
    <property type="match status" value="1"/>
</dbReference>
<keyword evidence="5" id="KW-1185">Reference proteome</keyword>
<reference evidence="5" key="2">
    <citation type="submission" date="2015-01" db="EMBL/GenBank/DDBJ databases">
        <title>Evolutionary Origins and Diversification of the Mycorrhizal Mutualists.</title>
        <authorList>
            <consortium name="DOE Joint Genome Institute"/>
            <consortium name="Mycorrhizal Genomics Consortium"/>
            <person name="Kohler A."/>
            <person name="Kuo A."/>
            <person name="Nagy L.G."/>
            <person name="Floudas D."/>
            <person name="Copeland A."/>
            <person name="Barry K.W."/>
            <person name="Cichocki N."/>
            <person name="Veneault-Fourrey C."/>
            <person name="LaButti K."/>
            <person name="Lindquist E.A."/>
            <person name="Lipzen A."/>
            <person name="Lundell T."/>
            <person name="Morin E."/>
            <person name="Murat C."/>
            <person name="Riley R."/>
            <person name="Ohm R."/>
            <person name="Sun H."/>
            <person name="Tunlid A."/>
            <person name="Henrissat B."/>
            <person name="Grigoriev I.V."/>
            <person name="Hibbett D.S."/>
            <person name="Martin F."/>
        </authorList>
    </citation>
    <scope>NUCLEOTIDE SEQUENCE [LARGE SCALE GENOMIC DNA]</scope>
    <source>
        <strain evidence="5">MAFF 305830</strain>
    </source>
</reference>
<feature type="non-terminal residue" evidence="4">
    <location>
        <position position="1"/>
    </location>
</feature>
<dbReference type="InterPro" id="IPR050310">
    <property type="entry name" value="VPS10-sortilin"/>
</dbReference>
<dbReference type="GO" id="GO:0006896">
    <property type="term" value="P:Golgi to vacuole transport"/>
    <property type="evidence" value="ECO:0007669"/>
    <property type="project" value="TreeGrafter"/>
</dbReference>
<evidence type="ECO:0000256" key="1">
    <source>
        <dbReference type="ARBA" id="ARBA00022737"/>
    </source>
</evidence>
<gene>
    <name evidence="4" type="ORF">M408DRAFT_78021</name>
</gene>
<dbReference type="STRING" id="933852.A0A0C3ASR2"/>
<dbReference type="GO" id="GO:0006623">
    <property type="term" value="P:protein targeting to vacuole"/>
    <property type="evidence" value="ECO:0007669"/>
    <property type="project" value="TreeGrafter"/>
</dbReference>
<reference evidence="4 5" key="1">
    <citation type="submission" date="2014-04" db="EMBL/GenBank/DDBJ databases">
        <authorList>
            <consortium name="DOE Joint Genome Institute"/>
            <person name="Kuo A."/>
            <person name="Zuccaro A."/>
            <person name="Kohler A."/>
            <person name="Nagy L.G."/>
            <person name="Floudas D."/>
            <person name="Copeland A."/>
            <person name="Barry K.W."/>
            <person name="Cichocki N."/>
            <person name="Veneault-Fourrey C."/>
            <person name="LaButti K."/>
            <person name="Lindquist E.A."/>
            <person name="Lipzen A."/>
            <person name="Lundell T."/>
            <person name="Morin E."/>
            <person name="Murat C."/>
            <person name="Sun H."/>
            <person name="Tunlid A."/>
            <person name="Henrissat B."/>
            <person name="Grigoriev I.V."/>
            <person name="Hibbett D.S."/>
            <person name="Martin F."/>
            <person name="Nordberg H.P."/>
            <person name="Cantor M.N."/>
            <person name="Hua S.X."/>
        </authorList>
    </citation>
    <scope>NUCLEOTIDE SEQUENCE [LARGE SCALE GENOMIC DNA]</scope>
    <source>
        <strain evidence="4 5">MAFF 305830</strain>
    </source>
</reference>
<proteinExistence type="predicted"/>
<dbReference type="OrthoDB" id="443634at2759"/>
<dbReference type="GO" id="GO:0016020">
    <property type="term" value="C:membrane"/>
    <property type="evidence" value="ECO:0007669"/>
    <property type="project" value="InterPro"/>
</dbReference>
<keyword evidence="1" id="KW-0677">Repeat</keyword>
<dbReference type="GO" id="GO:0005829">
    <property type="term" value="C:cytosol"/>
    <property type="evidence" value="ECO:0007669"/>
    <property type="project" value="GOC"/>
</dbReference>
<feature type="domain" description="VPS10" evidence="3">
    <location>
        <begin position="1"/>
        <end position="502"/>
    </location>
</feature>
<dbReference type="SMART" id="SM00602">
    <property type="entry name" value="VPS10"/>
    <property type="match status" value="1"/>
</dbReference>
<dbReference type="GO" id="GO:0005794">
    <property type="term" value="C:Golgi apparatus"/>
    <property type="evidence" value="ECO:0007669"/>
    <property type="project" value="TreeGrafter"/>
</dbReference>
<evidence type="ECO:0000256" key="2">
    <source>
        <dbReference type="ARBA" id="ARBA00023180"/>
    </source>
</evidence>
<dbReference type="InterPro" id="IPR006581">
    <property type="entry name" value="VPS10"/>
</dbReference>
<dbReference type="GO" id="GO:0006895">
    <property type="term" value="P:Golgi to endosome transport"/>
    <property type="evidence" value="ECO:0007669"/>
    <property type="project" value="TreeGrafter"/>
</dbReference>
<dbReference type="InterPro" id="IPR031777">
    <property type="entry name" value="Sortilin_C"/>
</dbReference>
<dbReference type="Pfam" id="PF15902">
    <property type="entry name" value="Sortilin-Vps10"/>
    <property type="match status" value="1"/>
</dbReference>
<evidence type="ECO:0000259" key="3">
    <source>
        <dbReference type="SMART" id="SM00602"/>
    </source>
</evidence>
<dbReference type="AlphaFoldDB" id="A0A0C3ASR2"/>
<keyword evidence="2" id="KW-0325">Glycoprotein</keyword>
<name>A0A0C3ASR2_SERVB</name>
<evidence type="ECO:0000313" key="5">
    <source>
        <dbReference type="Proteomes" id="UP000054097"/>
    </source>
</evidence>
<accession>A0A0C3ASR2</accession>
<dbReference type="SUPFAM" id="SSF110296">
    <property type="entry name" value="Oligoxyloglucan reducing end-specific cellobiohydrolase"/>
    <property type="match status" value="1"/>
</dbReference>
<dbReference type="EMBL" id="KN824343">
    <property type="protein sequence ID" value="KIM23064.1"/>
    <property type="molecule type" value="Genomic_DNA"/>
</dbReference>
<sequence>DFVEHPYDNRIAYILTRSTKHYTTRDRGHTWHSFEVPMPPTWSPHPLSFHASPEKAGYVLYQGTRCVERSTYGCQRETFYTTDGFSTEPKSLLNFTLACLFTGEPDSIEHQDLIVCHHRPGSSYPDDGSVLLASSDFFIEDIREIDFEAGPRARRSVLSFSQVNRFLTAIVLSDRGDYGYDTVAYVTTDMKQWKKAHLPYNTEFRLRTQFKSVGDITQALAIGVPSRLSRHLAGLFVSDTSGTYYVESLKHMHQLFSGTVDFRLLQDLSGIALANQVDNAREIQYDYNVEPKLQTLACALHLHLNPEAHNPPTPPGFILGVGSVSKTLLPYEECDTYLSRDTGNSWIQVQHGAHKHAFGDSGNIVVLVNDEEPTDHVRYSTDAGVSWQKLKLDVTIRVHLLTTAPGATSQQFMLIGTLPHNHNDNRIAVVHLDFSQIQTRQCTENDVEKWYAQGRETDCVMGEKVFLTLGFSFGSLISFLSNGPGGESLRGIATWVLHLRCAG</sequence>